<dbReference type="Pfam" id="PF15460">
    <property type="entry name" value="SAS4"/>
    <property type="match status" value="1"/>
</dbReference>
<organism evidence="3 4">
    <name type="scientific">Niveomyces insectorum RCEF 264</name>
    <dbReference type="NCBI Taxonomy" id="1081102"/>
    <lineage>
        <taxon>Eukaryota</taxon>
        <taxon>Fungi</taxon>
        <taxon>Dikarya</taxon>
        <taxon>Ascomycota</taxon>
        <taxon>Pezizomycotina</taxon>
        <taxon>Sordariomycetes</taxon>
        <taxon>Hypocreomycetidae</taxon>
        <taxon>Hypocreales</taxon>
        <taxon>Cordycipitaceae</taxon>
        <taxon>Niveomyces</taxon>
    </lineage>
</organism>
<comment type="caution">
    <text evidence="3">The sequence shown here is derived from an EMBL/GenBank/DDBJ whole genome shotgun (WGS) entry which is preliminary data.</text>
</comment>
<dbReference type="Proteomes" id="UP000076874">
    <property type="component" value="Unassembled WGS sequence"/>
</dbReference>
<feature type="compositionally biased region" description="Basic residues" evidence="1">
    <location>
        <begin position="49"/>
        <end position="59"/>
    </location>
</feature>
<dbReference type="OrthoDB" id="1938992at2759"/>
<feature type="compositionally biased region" description="Basic and acidic residues" evidence="1">
    <location>
        <begin position="528"/>
        <end position="543"/>
    </location>
</feature>
<dbReference type="InterPro" id="IPR038988">
    <property type="entry name" value="Sas4"/>
</dbReference>
<dbReference type="EMBL" id="AZHD01000005">
    <property type="protein sequence ID" value="OAA63750.1"/>
    <property type="molecule type" value="Genomic_DNA"/>
</dbReference>
<evidence type="ECO:0000313" key="3">
    <source>
        <dbReference type="EMBL" id="OAA63750.1"/>
    </source>
</evidence>
<proteinExistence type="predicted"/>
<feature type="compositionally biased region" description="Acidic residues" evidence="1">
    <location>
        <begin position="602"/>
        <end position="611"/>
    </location>
</feature>
<feature type="region of interest" description="Disordered" evidence="1">
    <location>
        <begin position="27"/>
        <end position="92"/>
    </location>
</feature>
<dbReference type="PANTHER" id="PTHR38422">
    <property type="entry name" value="SOMETHING ABOUT SILENCING PROTEIN 4"/>
    <property type="match status" value="1"/>
</dbReference>
<gene>
    <name evidence="3" type="ORF">SPI_03913</name>
</gene>
<name>A0A162MLG9_9HYPO</name>
<feature type="compositionally biased region" description="Low complexity" evidence="1">
    <location>
        <begin position="226"/>
        <end position="241"/>
    </location>
</feature>
<evidence type="ECO:0000259" key="2">
    <source>
        <dbReference type="Pfam" id="PF15460"/>
    </source>
</evidence>
<evidence type="ECO:0000256" key="1">
    <source>
        <dbReference type="SAM" id="MobiDB-lite"/>
    </source>
</evidence>
<feature type="region of interest" description="Disordered" evidence="1">
    <location>
        <begin position="1"/>
        <end position="20"/>
    </location>
</feature>
<dbReference type="STRING" id="1081102.A0A162MLG9"/>
<feature type="compositionally biased region" description="Low complexity" evidence="1">
    <location>
        <begin position="37"/>
        <end position="47"/>
    </location>
</feature>
<feature type="compositionally biased region" description="Basic and acidic residues" evidence="1">
    <location>
        <begin position="570"/>
        <end position="588"/>
    </location>
</feature>
<protein>
    <recommendedName>
        <fullName evidence="2">Something about silencing protein 4 domain-containing protein</fullName>
    </recommendedName>
</protein>
<dbReference type="InterPro" id="IPR029184">
    <property type="entry name" value="Sas4_dom"/>
</dbReference>
<feature type="region of interest" description="Disordered" evidence="1">
    <location>
        <begin position="648"/>
        <end position="667"/>
    </location>
</feature>
<feature type="domain" description="Something about silencing protein 4" evidence="2">
    <location>
        <begin position="436"/>
        <end position="531"/>
    </location>
</feature>
<feature type="region of interest" description="Disordered" evidence="1">
    <location>
        <begin position="528"/>
        <end position="624"/>
    </location>
</feature>
<accession>A0A162MLG9</accession>
<dbReference type="PANTHER" id="PTHR38422:SF1">
    <property type="entry name" value="SOMETHING ABOUT SILENCING PROTEIN 4"/>
    <property type="match status" value="1"/>
</dbReference>
<dbReference type="AlphaFoldDB" id="A0A162MLG9"/>
<sequence length="748" mass="82739">MLETLTILPTAPGTRTRRADVLHRATPVFLPSNKPKQPLQQPALEQQHQQHHHHNHRLARLSPLQPPPAFPLHQLGPLPQQQQQQRQQQQLPFSISTHTRSIQNILNHANSMRPKRKIDKYKEADNDSDNNDDNVSCKVAFRKRPKLAVEIYTKPLAGSQSVPRATLPADTAPKQALPTLPAAAIAPSAAPSSSLSAAGTARAGFAPFTTNTALASSTITKTPSGRASSSSASSRAAVSKSRSVKYNDGEFANATTAPPSSAAATFRSNHYRTVDRPPLKTATQLAANPGDKAVNGIKQELKSLQVTPADAVAVASGPLEGGRKLRSQEATRFKSELSAYFPDYDEVIGNEPRREHLLNLDTPILLIESASPQLADKTGTPLFKPSLNESLSSTIQAAPALPVRGYGDKLFYDVFDSHVLDFTFLGSQQKGKDAVDPLPDSFFAPHHKRAERLERSIRNSEKGRAQHEKDQIIRLLEGLLGHDWLRTMGVSGITESKKKSFEPAREHFIRGCRVILEKFRLWGLEEKRRKQEKDRAHAEEAKARNAAGVAGRRERRGREKAKALPAVVRADSRLTKQKAYRDQAHDGAGEPQSRIDTTNGDSLEEDEDASGDDSTSQPDSSDVDAVIARQLRDEALARSRVAAAKLKAVSKRRKVRQSSSPVSNRQIQAPVEPWKPPKKEVRSFFRKRYQREAALSRSRRKGRTIMAWGQPVPELSQTDFDLPDDILNGGATKLNGHRRERVVHRRRI</sequence>
<keyword evidence="4" id="KW-1185">Reference proteome</keyword>
<feature type="compositionally biased region" description="Low complexity" evidence="1">
    <location>
        <begin position="71"/>
        <end position="92"/>
    </location>
</feature>
<dbReference type="GO" id="GO:0004402">
    <property type="term" value="F:histone acetyltransferase activity"/>
    <property type="evidence" value="ECO:0007669"/>
    <property type="project" value="TreeGrafter"/>
</dbReference>
<evidence type="ECO:0000313" key="4">
    <source>
        <dbReference type="Proteomes" id="UP000076874"/>
    </source>
</evidence>
<reference evidence="3 4" key="1">
    <citation type="journal article" date="2016" name="Genome Biol. Evol.">
        <title>Divergent and convergent evolution of fungal pathogenicity.</title>
        <authorList>
            <person name="Shang Y."/>
            <person name="Xiao G."/>
            <person name="Zheng P."/>
            <person name="Cen K."/>
            <person name="Zhan S."/>
            <person name="Wang C."/>
        </authorList>
    </citation>
    <scope>NUCLEOTIDE SEQUENCE [LARGE SCALE GENOMIC DNA]</scope>
    <source>
        <strain evidence="3 4">RCEF 264</strain>
    </source>
</reference>
<dbReference type="GO" id="GO:0033255">
    <property type="term" value="C:SAS acetyltransferase complex"/>
    <property type="evidence" value="ECO:0007669"/>
    <property type="project" value="InterPro"/>
</dbReference>
<feature type="region of interest" description="Disordered" evidence="1">
    <location>
        <begin position="217"/>
        <end position="243"/>
    </location>
</feature>